<dbReference type="Proteomes" id="UP000541444">
    <property type="component" value="Unassembled WGS sequence"/>
</dbReference>
<proteinExistence type="predicted"/>
<gene>
    <name evidence="1" type="ORF">GIB67_008637</name>
</gene>
<keyword evidence="2" id="KW-1185">Reference proteome</keyword>
<evidence type="ECO:0000313" key="2">
    <source>
        <dbReference type="Proteomes" id="UP000541444"/>
    </source>
</evidence>
<protein>
    <submittedName>
        <fullName evidence="1">Uncharacterized protein</fullName>
    </submittedName>
</protein>
<comment type="caution">
    <text evidence="1">The sequence shown here is derived from an EMBL/GenBank/DDBJ whole genome shotgun (WGS) entry which is preliminary data.</text>
</comment>
<reference evidence="1 2" key="1">
    <citation type="journal article" date="2020" name="IScience">
        <title>Genome Sequencing of the Endangered Kingdonia uniflora (Circaeasteraceae, Ranunculales) Reveals Potential Mechanisms of Evolutionary Specialization.</title>
        <authorList>
            <person name="Sun Y."/>
            <person name="Deng T."/>
            <person name="Zhang A."/>
            <person name="Moore M.J."/>
            <person name="Landis J.B."/>
            <person name="Lin N."/>
            <person name="Zhang H."/>
            <person name="Zhang X."/>
            <person name="Huang J."/>
            <person name="Zhang X."/>
            <person name="Sun H."/>
            <person name="Wang H."/>
        </authorList>
    </citation>
    <scope>NUCLEOTIDE SEQUENCE [LARGE SCALE GENOMIC DNA]</scope>
    <source>
        <strain evidence="1">TB1705</strain>
        <tissue evidence="1">Leaf</tissue>
    </source>
</reference>
<evidence type="ECO:0000313" key="1">
    <source>
        <dbReference type="EMBL" id="KAF6149916.1"/>
    </source>
</evidence>
<accession>A0A7J7M4X6</accession>
<dbReference type="EMBL" id="JACGCM010001775">
    <property type="protein sequence ID" value="KAF6149916.1"/>
    <property type="molecule type" value="Genomic_DNA"/>
</dbReference>
<name>A0A7J7M4X6_9MAGN</name>
<dbReference type="AlphaFoldDB" id="A0A7J7M4X6"/>
<organism evidence="1 2">
    <name type="scientific">Kingdonia uniflora</name>
    <dbReference type="NCBI Taxonomy" id="39325"/>
    <lineage>
        <taxon>Eukaryota</taxon>
        <taxon>Viridiplantae</taxon>
        <taxon>Streptophyta</taxon>
        <taxon>Embryophyta</taxon>
        <taxon>Tracheophyta</taxon>
        <taxon>Spermatophyta</taxon>
        <taxon>Magnoliopsida</taxon>
        <taxon>Ranunculales</taxon>
        <taxon>Circaeasteraceae</taxon>
        <taxon>Kingdonia</taxon>
    </lineage>
</organism>
<sequence>MIIVILQNRGERERRFYGEDSGVIPFGSSLLTSGDYLDVEIREKRVSHIENGSKSKVGYKKEDCSSTKKRRSVKRRSVTFSGEDKIFDSASNLIYNNLCDMTCDIWDKPCNVIHGTLDKSCWLSYSVCKRSRLDLDVPLKITSGKSELSSNDECYHIVDNGDIQIPSTNDNSLSSDMVQNVFSLARNMLSSQLSDLGLLATFGDHVFAIMKDATTLAWDKIQDAFFGTCSANDKIISIVTSMVNFRV</sequence>